<proteinExistence type="predicted"/>
<accession>A0A1I2HYA0</accession>
<dbReference type="Proteomes" id="UP000199119">
    <property type="component" value="Unassembled WGS sequence"/>
</dbReference>
<sequence>MNAREQETVKKMQVALAEDDFAVEAISIGIPAWANHGLDLEQEERLKDALLRIPGVSGVTLYAGGTLEISEAVRLAEIQRKATEVCRVHALNPPPLRNVSEEAVWRFGATKGSIYMYPADGGVQAGYKWVATTDPELVGLPEDQEAMEAMARQLADSANACLGMKDPVAEVAQLRVASQRAAGAEMDGAQRDRSAAASSEPGLGR</sequence>
<dbReference type="STRING" id="1177982.SAMN04489711_1374"/>
<dbReference type="AlphaFoldDB" id="A0A1I2HYA0"/>
<evidence type="ECO:0000256" key="1">
    <source>
        <dbReference type="SAM" id="MobiDB-lite"/>
    </source>
</evidence>
<reference evidence="3" key="1">
    <citation type="submission" date="2016-10" db="EMBL/GenBank/DDBJ databases">
        <authorList>
            <person name="Varghese N."/>
            <person name="Submissions S."/>
        </authorList>
    </citation>
    <scope>NUCLEOTIDE SEQUENCE [LARGE SCALE GENOMIC DNA]</scope>
    <source>
        <strain evidence="3">DSM 27981</strain>
    </source>
</reference>
<feature type="region of interest" description="Disordered" evidence="1">
    <location>
        <begin position="179"/>
        <end position="205"/>
    </location>
</feature>
<name>A0A1I2HYA0_9BURK</name>
<dbReference type="RefSeq" id="WP_092942754.1">
    <property type="nucleotide sequence ID" value="NZ_FONX01000037.1"/>
</dbReference>
<organism evidence="2 3">
    <name type="scientific">Paracidovorax wautersii</name>
    <dbReference type="NCBI Taxonomy" id="1177982"/>
    <lineage>
        <taxon>Bacteria</taxon>
        <taxon>Pseudomonadati</taxon>
        <taxon>Pseudomonadota</taxon>
        <taxon>Betaproteobacteria</taxon>
        <taxon>Burkholderiales</taxon>
        <taxon>Comamonadaceae</taxon>
        <taxon>Paracidovorax</taxon>
    </lineage>
</organism>
<gene>
    <name evidence="2" type="ORF">SAMN04489711_1374</name>
</gene>
<protein>
    <submittedName>
        <fullName evidence="2">Uncharacterized protein</fullName>
    </submittedName>
</protein>
<evidence type="ECO:0000313" key="3">
    <source>
        <dbReference type="Proteomes" id="UP000199119"/>
    </source>
</evidence>
<keyword evidence="3" id="KW-1185">Reference proteome</keyword>
<dbReference type="EMBL" id="FONX01000037">
    <property type="protein sequence ID" value="SFF33757.1"/>
    <property type="molecule type" value="Genomic_DNA"/>
</dbReference>
<evidence type="ECO:0000313" key="2">
    <source>
        <dbReference type="EMBL" id="SFF33757.1"/>
    </source>
</evidence>